<dbReference type="InterPro" id="IPR000182">
    <property type="entry name" value="GNAT_dom"/>
</dbReference>
<organism evidence="2 3">
    <name type="scientific">Auraticoccus monumenti</name>
    <dbReference type="NCBI Taxonomy" id="675864"/>
    <lineage>
        <taxon>Bacteria</taxon>
        <taxon>Bacillati</taxon>
        <taxon>Actinomycetota</taxon>
        <taxon>Actinomycetes</taxon>
        <taxon>Propionibacteriales</taxon>
        <taxon>Propionibacteriaceae</taxon>
        <taxon>Auraticoccus</taxon>
    </lineage>
</organism>
<dbReference type="Gene3D" id="3.40.630.30">
    <property type="match status" value="1"/>
</dbReference>
<dbReference type="InterPro" id="IPR016181">
    <property type="entry name" value="Acyl_CoA_acyltransferase"/>
</dbReference>
<dbReference type="AlphaFoldDB" id="A0A1G7CK41"/>
<dbReference type="PANTHER" id="PTHR43441">
    <property type="entry name" value="RIBOSOMAL-PROTEIN-SERINE ACETYLTRANSFERASE"/>
    <property type="match status" value="1"/>
</dbReference>
<gene>
    <name evidence="2" type="ORF">SAMN04489747_3280</name>
</gene>
<dbReference type="OrthoDB" id="3466127at2"/>
<proteinExistence type="predicted"/>
<feature type="domain" description="N-acetyltransferase" evidence="1">
    <location>
        <begin position="34"/>
        <end position="203"/>
    </location>
</feature>
<keyword evidence="2" id="KW-0808">Transferase</keyword>
<keyword evidence="3" id="KW-1185">Reference proteome</keyword>
<dbReference type="Pfam" id="PF13302">
    <property type="entry name" value="Acetyltransf_3"/>
    <property type="match status" value="1"/>
</dbReference>
<dbReference type="PANTHER" id="PTHR43441:SF11">
    <property type="entry name" value="RIBOSOMAL-PROTEIN-SERINE ACETYLTRANSFERASE"/>
    <property type="match status" value="1"/>
</dbReference>
<dbReference type="GO" id="GO:0005737">
    <property type="term" value="C:cytoplasm"/>
    <property type="evidence" value="ECO:0007669"/>
    <property type="project" value="TreeGrafter"/>
</dbReference>
<name>A0A1G7CK41_9ACTN</name>
<dbReference type="Proteomes" id="UP000198546">
    <property type="component" value="Chromosome i"/>
</dbReference>
<dbReference type="InterPro" id="IPR051908">
    <property type="entry name" value="Ribosomal_N-acetyltransferase"/>
</dbReference>
<evidence type="ECO:0000313" key="3">
    <source>
        <dbReference type="Proteomes" id="UP000198546"/>
    </source>
</evidence>
<protein>
    <submittedName>
        <fullName evidence="2">Protein N-acetyltransferase, RimJ/RimL family</fullName>
    </submittedName>
</protein>
<evidence type="ECO:0000313" key="2">
    <source>
        <dbReference type="EMBL" id="SDE39100.1"/>
    </source>
</evidence>
<dbReference type="PROSITE" id="PS51186">
    <property type="entry name" value="GNAT"/>
    <property type="match status" value="1"/>
</dbReference>
<dbReference type="GO" id="GO:0008999">
    <property type="term" value="F:protein-N-terminal-alanine acetyltransferase activity"/>
    <property type="evidence" value="ECO:0007669"/>
    <property type="project" value="TreeGrafter"/>
</dbReference>
<dbReference type="GO" id="GO:1990189">
    <property type="term" value="F:protein N-terminal-serine acetyltransferase activity"/>
    <property type="evidence" value="ECO:0007669"/>
    <property type="project" value="TreeGrafter"/>
</dbReference>
<sequence>MRWWRPPRRWLASPVDALPDLWPPYALTLTAGDLTLRVVREDDLPELVALVRSGVHDPATMPFDTPWTDADPEQLPLDYVRYQSSVKASFTSEAFTLELAVRVGGELVGVQGFSTRDYAVTRTGETGSWLARRFQGRGTGRRMRAALCAFLFDELGARRVTSSAFVDNPASLAVSRAVGYVPDGTQVKARRGEAALNQRLLLTPEALVRGEPVTATGAGPLLRMIGLAHHPPTSG</sequence>
<dbReference type="EMBL" id="LT629688">
    <property type="protein sequence ID" value="SDE39100.1"/>
    <property type="molecule type" value="Genomic_DNA"/>
</dbReference>
<reference evidence="2 3" key="1">
    <citation type="submission" date="2016-10" db="EMBL/GenBank/DDBJ databases">
        <authorList>
            <person name="de Groot N.N."/>
        </authorList>
    </citation>
    <scope>NUCLEOTIDE SEQUENCE [LARGE SCALE GENOMIC DNA]</scope>
    <source>
        <strain evidence="2 3">MON 2.2</strain>
    </source>
</reference>
<evidence type="ECO:0000259" key="1">
    <source>
        <dbReference type="PROSITE" id="PS51186"/>
    </source>
</evidence>
<accession>A0A1G7CK41</accession>
<dbReference type="SUPFAM" id="SSF55729">
    <property type="entry name" value="Acyl-CoA N-acyltransferases (Nat)"/>
    <property type="match status" value="1"/>
</dbReference>
<dbReference type="STRING" id="675864.SAMN04489747_3280"/>